<gene>
    <name evidence="1" type="ORF">FYK34_07855</name>
</gene>
<dbReference type="KEGG" id="chrm:FYK34_07855"/>
<dbReference type="EMBL" id="CP043473">
    <property type="protein sequence ID" value="QEL55484.1"/>
    <property type="molecule type" value="Genomic_DNA"/>
</dbReference>
<dbReference type="AlphaFoldDB" id="A0A5C1DFB4"/>
<evidence type="ECO:0000313" key="2">
    <source>
        <dbReference type="Proteomes" id="UP000322079"/>
    </source>
</evidence>
<reference evidence="1 2" key="1">
    <citation type="submission" date="2019-08" db="EMBL/GenBank/DDBJ databases">
        <title>Chromobacterium paludis, a novel bacterium isolated from a Maryland marsh pond.</title>
        <authorList>
            <person name="Blackburn M.B."/>
            <person name="Gundersen-Rindal D.E."/>
        </authorList>
    </citation>
    <scope>NUCLEOTIDE SEQUENCE [LARGE SCALE GENOMIC DNA]</scope>
    <source>
        <strain evidence="2">IIBBL 257-1</strain>
    </source>
</reference>
<dbReference type="Proteomes" id="UP000322079">
    <property type="component" value="Chromosome"/>
</dbReference>
<keyword evidence="2" id="KW-1185">Reference proteome</keyword>
<dbReference type="RefSeq" id="WP_149295847.1">
    <property type="nucleotide sequence ID" value="NZ_CP043473.1"/>
</dbReference>
<protein>
    <submittedName>
        <fullName evidence="1">Uncharacterized protein</fullName>
    </submittedName>
</protein>
<evidence type="ECO:0000313" key="1">
    <source>
        <dbReference type="EMBL" id="QEL55484.1"/>
    </source>
</evidence>
<name>A0A5C1DFB4_9NEIS</name>
<sequence>MRKPQFQSPTDTLILWADRQMTETRQPLLKFAEALTDTYLDMVPEDRRTCPLDEIPIDGSVDDHYRIQKKNALAVERWVKGTIKLPLEILDAWIATLQGEYRAGCVADLLERHNMTAVPAIDRADAATFAKTMHTTADMIGALACIVADGVVDEQDREDIVRAQQQMRILKGQMAGWEKAFNAALSGGRE</sequence>
<accession>A0A5C1DFB4</accession>
<proteinExistence type="predicted"/>
<organism evidence="1 2">
    <name type="scientific">Chromobacterium paludis</name>
    <dbReference type="NCBI Taxonomy" id="2605945"/>
    <lineage>
        <taxon>Bacteria</taxon>
        <taxon>Pseudomonadati</taxon>
        <taxon>Pseudomonadota</taxon>
        <taxon>Betaproteobacteria</taxon>
        <taxon>Neisseriales</taxon>
        <taxon>Chromobacteriaceae</taxon>
        <taxon>Chromobacterium</taxon>
    </lineage>
</organism>